<evidence type="ECO:0000313" key="2">
    <source>
        <dbReference type="EMBL" id="GAA3715685.1"/>
    </source>
</evidence>
<dbReference type="EMBL" id="BAABDS010000037">
    <property type="protein sequence ID" value="GAA3715685.1"/>
    <property type="molecule type" value="Genomic_DNA"/>
</dbReference>
<accession>A0ABP7E8E7</accession>
<evidence type="ECO:0000259" key="1">
    <source>
        <dbReference type="Pfam" id="PF19935"/>
    </source>
</evidence>
<comment type="caution">
    <text evidence="2">The sequence shown here is derived from an EMBL/GenBank/DDBJ whole genome shotgun (WGS) entry which is preliminary data.</text>
</comment>
<feature type="domain" description="DUF6398" evidence="1">
    <location>
        <begin position="17"/>
        <end position="121"/>
    </location>
</feature>
<evidence type="ECO:0000313" key="3">
    <source>
        <dbReference type="Proteomes" id="UP001501479"/>
    </source>
</evidence>
<protein>
    <recommendedName>
        <fullName evidence="1">DUF6398 domain-containing protein</fullName>
    </recommendedName>
</protein>
<name>A0ABP7E8E7_9GAMM</name>
<dbReference type="RefSeq" id="WP_344965082.1">
    <property type="nucleotide sequence ID" value="NZ_BAABDS010000037.1"/>
</dbReference>
<keyword evidence="3" id="KW-1185">Reference proteome</keyword>
<dbReference type="Pfam" id="PF19935">
    <property type="entry name" value="DUF6398"/>
    <property type="match status" value="1"/>
</dbReference>
<proteinExistence type="predicted"/>
<organism evidence="2 3">
    <name type="scientific">Oceanisphaera sediminis</name>
    <dbReference type="NCBI Taxonomy" id="981381"/>
    <lineage>
        <taxon>Bacteria</taxon>
        <taxon>Pseudomonadati</taxon>
        <taxon>Pseudomonadota</taxon>
        <taxon>Gammaproteobacteria</taxon>
        <taxon>Aeromonadales</taxon>
        <taxon>Aeromonadaceae</taxon>
        <taxon>Oceanisphaera</taxon>
    </lineage>
</organism>
<gene>
    <name evidence="2" type="ORF">GCM10022421_24150</name>
</gene>
<dbReference type="Proteomes" id="UP001501479">
    <property type="component" value="Unassembled WGS sequence"/>
</dbReference>
<dbReference type="InterPro" id="IPR045651">
    <property type="entry name" value="DUF6398"/>
</dbReference>
<sequence>MEKSAKIPKSMREKYDEITQITDEFAEKYLNDEYAQVISSAVAALCRKRPSPLIKGKTASWACGVTHAIGMVNFLFDNSQQPHIKATDLYQAFGVGQSTGQGKSKQVRDLLKMRQIDPEWNLPSRLITNPLVWMVYIGDTIVDLRFAPREAQEMAYQQGLIPFIPADNSNT</sequence>
<reference evidence="3" key="1">
    <citation type="journal article" date="2019" name="Int. J. Syst. Evol. Microbiol.">
        <title>The Global Catalogue of Microorganisms (GCM) 10K type strain sequencing project: providing services to taxonomists for standard genome sequencing and annotation.</title>
        <authorList>
            <consortium name="The Broad Institute Genomics Platform"/>
            <consortium name="The Broad Institute Genome Sequencing Center for Infectious Disease"/>
            <person name="Wu L."/>
            <person name="Ma J."/>
        </authorList>
    </citation>
    <scope>NUCLEOTIDE SEQUENCE [LARGE SCALE GENOMIC DNA]</scope>
    <source>
        <strain evidence="3">JCM 17329</strain>
    </source>
</reference>